<protein>
    <submittedName>
        <fullName evidence="2">CRP-like cAMP-binding protein</fullName>
    </submittedName>
</protein>
<gene>
    <name evidence="2" type="ORF">HDF22_000370</name>
</gene>
<proteinExistence type="predicted"/>
<evidence type="ECO:0000313" key="3">
    <source>
        <dbReference type="Proteomes" id="UP000548326"/>
    </source>
</evidence>
<dbReference type="Proteomes" id="UP000548326">
    <property type="component" value="Unassembled WGS sequence"/>
</dbReference>
<dbReference type="CDD" id="cd00038">
    <property type="entry name" value="CAP_ED"/>
    <property type="match status" value="1"/>
</dbReference>
<dbReference type="RefSeq" id="WP_221275911.1">
    <property type="nucleotide sequence ID" value="NZ_JACHCA010000001.1"/>
</dbReference>
<comment type="caution">
    <text evidence="2">The sequence shown here is derived from an EMBL/GenBank/DDBJ whole genome shotgun (WGS) entry which is preliminary data.</text>
</comment>
<dbReference type="EMBL" id="JACHCA010000001">
    <property type="protein sequence ID" value="MBB6126269.1"/>
    <property type="molecule type" value="Genomic_DNA"/>
</dbReference>
<organism evidence="2 3">
    <name type="scientific">Mucilaginibacter lappiensis</name>
    <dbReference type="NCBI Taxonomy" id="354630"/>
    <lineage>
        <taxon>Bacteria</taxon>
        <taxon>Pseudomonadati</taxon>
        <taxon>Bacteroidota</taxon>
        <taxon>Sphingobacteriia</taxon>
        <taxon>Sphingobacteriales</taxon>
        <taxon>Sphingobacteriaceae</taxon>
        <taxon>Mucilaginibacter</taxon>
    </lineage>
</organism>
<reference evidence="2 3" key="1">
    <citation type="submission" date="2020-08" db="EMBL/GenBank/DDBJ databases">
        <title>Genomic Encyclopedia of Type Strains, Phase IV (KMG-V): Genome sequencing to study the core and pangenomes of soil and plant-associated prokaryotes.</title>
        <authorList>
            <person name="Whitman W."/>
        </authorList>
    </citation>
    <scope>NUCLEOTIDE SEQUENCE [LARGE SCALE GENOMIC DNA]</scope>
    <source>
        <strain evidence="2 3">MP601</strain>
    </source>
</reference>
<dbReference type="InterPro" id="IPR014710">
    <property type="entry name" value="RmlC-like_jellyroll"/>
</dbReference>
<dbReference type="AlphaFoldDB" id="A0A841J4Y8"/>
<evidence type="ECO:0000259" key="1">
    <source>
        <dbReference type="Pfam" id="PF00027"/>
    </source>
</evidence>
<dbReference type="Gene3D" id="2.60.120.10">
    <property type="entry name" value="Jelly Rolls"/>
    <property type="match status" value="1"/>
</dbReference>
<dbReference type="SUPFAM" id="SSF51206">
    <property type="entry name" value="cAMP-binding domain-like"/>
    <property type="match status" value="1"/>
</dbReference>
<sequence>MEDILERFWKGINNYTKLSDESRSVWEKGLKRKVYNKNDLFLTEGQVPRMVAFVGEGLFAQSYTSEDGDTIIKRFFPEGYFVASTSALLLKGPSMFTIKALEPSVVLEYNFNDFKQLTEKYSDIAAMYIRYMELHWIIEKEPLEIAFRSDTAKTRYIQFLKDYPTLESRLKQHEVAAYLGITPTQLSRIRAEL</sequence>
<accession>A0A841J4Y8</accession>
<evidence type="ECO:0000313" key="2">
    <source>
        <dbReference type="EMBL" id="MBB6126269.1"/>
    </source>
</evidence>
<feature type="domain" description="Cyclic nucleotide-binding" evidence="1">
    <location>
        <begin position="33"/>
        <end position="121"/>
    </location>
</feature>
<name>A0A841J4Y8_9SPHI</name>
<dbReference type="Pfam" id="PF00027">
    <property type="entry name" value="cNMP_binding"/>
    <property type="match status" value="1"/>
</dbReference>
<dbReference type="InterPro" id="IPR018490">
    <property type="entry name" value="cNMP-bd_dom_sf"/>
</dbReference>
<dbReference type="InterPro" id="IPR000595">
    <property type="entry name" value="cNMP-bd_dom"/>
</dbReference>